<name>A0A6M4GXY1_9PROT</name>
<dbReference type="Proteomes" id="UP000501534">
    <property type="component" value="Chromosome"/>
</dbReference>
<dbReference type="Pfam" id="PF08937">
    <property type="entry name" value="ThsB_TIR"/>
    <property type="match status" value="1"/>
</dbReference>
<dbReference type="SUPFAM" id="SSF52206">
    <property type="entry name" value="Hypothetical protein MTH538"/>
    <property type="match status" value="1"/>
</dbReference>
<dbReference type="AlphaFoldDB" id="A0A6M4GXY1"/>
<evidence type="ECO:0000259" key="1">
    <source>
        <dbReference type="Pfam" id="PF08937"/>
    </source>
</evidence>
<proteinExistence type="predicted"/>
<keyword evidence="3" id="KW-1185">Reference proteome</keyword>
<dbReference type="InterPro" id="IPR036490">
    <property type="entry name" value="ThsB_TIR-like_sf"/>
</dbReference>
<dbReference type="Gene3D" id="3.40.50.9200">
    <property type="entry name" value="Hypothetical protein MTH538"/>
    <property type="match status" value="1"/>
</dbReference>
<dbReference type="RefSeq" id="WP_171094036.1">
    <property type="nucleotide sequence ID" value="NZ_CP053069.1"/>
</dbReference>
<feature type="domain" description="Thoeris protein ThsB TIR-like" evidence="1">
    <location>
        <begin position="10"/>
        <end position="106"/>
    </location>
</feature>
<dbReference type="EMBL" id="CP053069">
    <property type="protein sequence ID" value="QJR12119.1"/>
    <property type="molecule type" value="Genomic_DNA"/>
</dbReference>
<reference evidence="2 3" key="1">
    <citation type="submission" date="2020-04" db="EMBL/GenBank/DDBJ databases">
        <title>Usitatibacter rugosus gen. nov., sp. nov. and Usitatibacter palustris sp. nov., novel members of Usitatibacteraceae fam. nov. within the order Nitrosomonadales isolated from soil.</title>
        <authorList>
            <person name="Huber K.J."/>
            <person name="Neumann-Schaal M."/>
            <person name="Geppert A."/>
            <person name="Luckner M."/>
            <person name="Wanner G."/>
            <person name="Overmann J."/>
        </authorList>
    </citation>
    <scope>NUCLEOTIDE SEQUENCE [LARGE SCALE GENOMIC DNA]</scope>
    <source>
        <strain evidence="2 3">0125_3</strain>
    </source>
</reference>
<protein>
    <recommendedName>
        <fullName evidence="1">Thoeris protein ThsB TIR-like domain-containing protein</fullName>
    </recommendedName>
</protein>
<dbReference type="KEGG" id="uru:DSM104443_03203"/>
<evidence type="ECO:0000313" key="3">
    <source>
        <dbReference type="Proteomes" id="UP000501534"/>
    </source>
</evidence>
<sequence length="159" mass="17473">MTKKQVKNVFVSHIHEDDSGLKELKALLDENGLTIRDYSINSSSPNNAKSETYIKNEILAPQISACDTLVVYISPGTKDSKYVAWEIEYAEKHDKNIVGVWAHGEKGCDVPKALADHADAIVGWHGTSIVDAITGTQVGYQEPDGSPTTPINIKRYRCS</sequence>
<dbReference type="InterPro" id="IPR015032">
    <property type="entry name" value="ThsB__TIR-like_domain"/>
</dbReference>
<evidence type="ECO:0000313" key="2">
    <source>
        <dbReference type="EMBL" id="QJR12119.1"/>
    </source>
</evidence>
<gene>
    <name evidence="2" type="ORF">DSM104443_03203</name>
</gene>
<organism evidence="2 3">
    <name type="scientific">Usitatibacter rugosus</name>
    <dbReference type="NCBI Taxonomy" id="2732067"/>
    <lineage>
        <taxon>Bacteria</taxon>
        <taxon>Pseudomonadati</taxon>
        <taxon>Pseudomonadota</taxon>
        <taxon>Betaproteobacteria</taxon>
        <taxon>Nitrosomonadales</taxon>
        <taxon>Usitatibacteraceae</taxon>
        <taxon>Usitatibacter</taxon>
    </lineage>
</organism>
<accession>A0A6M4GXY1</accession>